<keyword evidence="1 2" id="KW-0597">Phosphoprotein</keyword>
<dbReference type="SMART" id="SM00448">
    <property type="entry name" value="REC"/>
    <property type="match status" value="1"/>
</dbReference>
<evidence type="ECO:0000256" key="1">
    <source>
        <dbReference type="ARBA" id="ARBA00022553"/>
    </source>
</evidence>
<dbReference type="Pfam" id="PF00072">
    <property type="entry name" value="Response_reg"/>
    <property type="match status" value="1"/>
</dbReference>
<accession>A0A1H2B9W0</accession>
<dbReference type="Proteomes" id="UP000243904">
    <property type="component" value="Chromosome I"/>
</dbReference>
<gene>
    <name evidence="4" type="ORF">SAMN05444158_6916</name>
</gene>
<feature type="domain" description="Response regulatory" evidence="3">
    <location>
        <begin position="36"/>
        <end position="150"/>
    </location>
</feature>
<protein>
    <submittedName>
        <fullName evidence="4">Response regulator receiver domain-containing protein</fullName>
    </submittedName>
</protein>
<keyword evidence="5" id="KW-1185">Reference proteome</keyword>
<feature type="modified residue" description="4-aspartylphosphate" evidence="2">
    <location>
        <position position="85"/>
    </location>
</feature>
<dbReference type="InterPro" id="IPR050595">
    <property type="entry name" value="Bact_response_regulator"/>
</dbReference>
<dbReference type="PANTHER" id="PTHR44591">
    <property type="entry name" value="STRESS RESPONSE REGULATOR PROTEIN 1"/>
    <property type="match status" value="1"/>
</dbReference>
<dbReference type="Gene3D" id="3.40.50.2300">
    <property type="match status" value="1"/>
</dbReference>
<dbReference type="AlphaFoldDB" id="A0A1H2B9W0"/>
<dbReference type="GO" id="GO:0000160">
    <property type="term" value="P:phosphorelay signal transduction system"/>
    <property type="evidence" value="ECO:0007669"/>
    <property type="project" value="InterPro"/>
</dbReference>
<sequence>MPNNQQLSLTGDSVFPPSRCQDFADLARFHSVTSPLVAIIDDDEALCSSLADLMRSVGYRAEPYASAETFLATSSLFGSDCIIADVHMPGMGGPDLVRKLHEQGITTPVILITALPDTHLDDEAISVGAQCLLRKPFETSVLLEYIERSLSNDRPPR</sequence>
<reference evidence="5" key="1">
    <citation type="submission" date="2016-10" db="EMBL/GenBank/DDBJ databases">
        <authorList>
            <person name="Varghese N."/>
            <person name="Submissions S."/>
        </authorList>
    </citation>
    <scope>NUCLEOTIDE SEQUENCE [LARGE SCALE GENOMIC DNA]</scope>
    <source>
        <strain evidence="5">GAS369</strain>
    </source>
</reference>
<organism evidence="4 5">
    <name type="scientific">Bradyrhizobium canariense</name>
    <dbReference type="NCBI Taxonomy" id="255045"/>
    <lineage>
        <taxon>Bacteria</taxon>
        <taxon>Pseudomonadati</taxon>
        <taxon>Pseudomonadota</taxon>
        <taxon>Alphaproteobacteria</taxon>
        <taxon>Hyphomicrobiales</taxon>
        <taxon>Nitrobacteraceae</taxon>
        <taxon>Bradyrhizobium</taxon>
    </lineage>
</organism>
<evidence type="ECO:0000259" key="3">
    <source>
        <dbReference type="PROSITE" id="PS50110"/>
    </source>
</evidence>
<dbReference type="EMBL" id="LT629750">
    <property type="protein sequence ID" value="SDT54606.1"/>
    <property type="molecule type" value="Genomic_DNA"/>
</dbReference>
<dbReference type="PANTHER" id="PTHR44591:SF25">
    <property type="entry name" value="CHEMOTAXIS TWO-COMPONENT RESPONSE REGULATOR"/>
    <property type="match status" value="1"/>
</dbReference>
<proteinExistence type="predicted"/>
<dbReference type="InterPro" id="IPR001789">
    <property type="entry name" value="Sig_transdc_resp-reg_receiver"/>
</dbReference>
<name>A0A1H2B9W0_9BRAD</name>
<evidence type="ECO:0000256" key="2">
    <source>
        <dbReference type="PROSITE-ProRule" id="PRU00169"/>
    </source>
</evidence>
<dbReference type="InterPro" id="IPR011006">
    <property type="entry name" value="CheY-like_superfamily"/>
</dbReference>
<evidence type="ECO:0000313" key="5">
    <source>
        <dbReference type="Proteomes" id="UP000243904"/>
    </source>
</evidence>
<evidence type="ECO:0000313" key="4">
    <source>
        <dbReference type="EMBL" id="SDT54606.1"/>
    </source>
</evidence>
<dbReference type="PROSITE" id="PS50110">
    <property type="entry name" value="RESPONSE_REGULATORY"/>
    <property type="match status" value="1"/>
</dbReference>
<dbReference type="SUPFAM" id="SSF52172">
    <property type="entry name" value="CheY-like"/>
    <property type="match status" value="1"/>
</dbReference>